<evidence type="ECO:0000313" key="2">
    <source>
        <dbReference type="EMBL" id="OBS24979.1"/>
    </source>
</evidence>
<feature type="compositionally biased region" description="Acidic residues" evidence="1">
    <location>
        <begin position="546"/>
        <end position="556"/>
    </location>
</feature>
<comment type="caution">
    <text evidence="2">The sequence shown here is derived from an EMBL/GenBank/DDBJ whole genome shotgun (WGS) entry which is preliminary data.</text>
</comment>
<name>A0A1B8AWS3_FUSPO</name>
<feature type="compositionally biased region" description="Polar residues" evidence="1">
    <location>
        <begin position="1354"/>
        <end position="1379"/>
    </location>
</feature>
<feature type="compositionally biased region" description="Low complexity" evidence="1">
    <location>
        <begin position="36"/>
        <end position="47"/>
    </location>
</feature>
<feature type="compositionally biased region" description="Basic and acidic residues" evidence="1">
    <location>
        <begin position="569"/>
        <end position="578"/>
    </location>
</feature>
<feature type="region of interest" description="Disordered" evidence="1">
    <location>
        <begin position="1354"/>
        <end position="1551"/>
    </location>
</feature>
<feature type="region of interest" description="Disordered" evidence="1">
    <location>
        <begin position="20"/>
        <end position="91"/>
    </location>
</feature>
<evidence type="ECO:0000256" key="1">
    <source>
        <dbReference type="SAM" id="MobiDB-lite"/>
    </source>
</evidence>
<dbReference type="STRING" id="36050.A0A1B8AWS3"/>
<feature type="compositionally biased region" description="Polar residues" evidence="1">
    <location>
        <begin position="1041"/>
        <end position="1050"/>
    </location>
</feature>
<feature type="region of interest" description="Disordered" evidence="1">
    <location>
        <begin position="1112"/>
        <end position="1282"/>
    </location>
</feature>
<feature type="compositionally biased region" description="Acidic residues" evidence="1">
    <location>
        <begin position="471"/>
        <end position="491"/>
    </location>
</feature>
<feature type="compositionally biased region" description="Polar residues" evidence="1">
    <location>
        <begin position="843"/>
        <end position="854"/>
    </location>
</feature>
<dbReference type="OMA" id="HERHSEP"/>
<feature type="compositionally biased region" description="Low complexity" evidence="1">
    <location>
        <begin position="1497"/>
        <end position="1511"/>
    </location>
</feature>
<feature type="region of interest" description="Disordered" evidence="1">
    <location>
        <begin position="739"/>
        <end position="759"/>
    </location>
</feature>
<feature type="compositionally biased region" description="Polar residues" evidence="1">
    <location>
        <begin position="1057"/>
        <end position="1078"/>
    </location>
</feature>
<feature type="compositionally biased region" description="Polar residues" evidence="1">
    <location>
        <begin position="1165"/>
        <end position="1180"/>
    </location>
</feature>
<keyword evidence="3" id="KW-1185">Reference proteome</keyword>
<protein>
    <submittedName>
        <fullName evidence="2">Uncharacterized protein</fullName>
    </submittedName>
</protein>
<evidence type="ECO:0000313" key="3">
    <source>
        <dbReference type="Proteomes" id="UP000091967"/>
    </source>
</evidence>
<feature type="compositionally biased region" description="Polar residues" evidence="1">
    <location>
        <begin position="909"/>
        <end position="929"/>
    </location>
</feature>
<feature type="compositionally biased region" description="Polar residues" evidence="1">
    <location>
        <begin position="1449"/>
        <end position="1462"/>
    </location>
</feature>
<feature type="compositionally biased region" description="Polar residues" evidence="1">
    <location>
        <begin position="631"/>
        <end position="658"/>
    </location>
</feature>
<dbReference type="EMBL" id="LYXU01000002">
    <property type="protein sequence ID" value="OBS24979.1"/>
    <property type="molecule type" value="Genomic_DNA"/>
</dbReference>
<dbReference type="Proteomes" id="UP000091967">
    <property type="component" value="Unassembled WGS sequence"/>
</dbReference>
<feature type="compositionally biased region" description="Low complexity" evidence="1">
    <location>
        <begin position="1079"/>
        <end position="1093"/>
    </location>
</feature>
<feature type="compositionally biased region" description="Polar residues" evidence="1">
    <location>
        <begin position="1524"/>
        <end position="1543"/>
    </location>
</feature>
<feature type="region of interest" description="Disordered" evidence="1">
    <location>
        <begin position="378"/>
        <end position="432"/>
    </location>
</feature>
<feature type="compositionally biased region" description="Basic and acidic residues" evidence="1">
    <location>
        <begin position="659"/>
        <end position="675"/>
    </location>
</feature>
<feature type="region of interest" description="Disordered" evidence="1">
    <location>
        <begin position="779"/>
        <end position="957"/>
    </location>
</feature>
<feature type="compositionally biased region" description="Basic and acidic residues" evidence="1">
    <location>
        <begin position="378"/>
        <end position="410"/>
    </location>
</feature>
<feature type="region of interest" description="Disordered" evidence="1">
    <location>
        <begin position="1015"/>
        <end position="1093"/>
    </location>
</feature>
<gene>
    <name evidence="2" type="ORF">FPOA_05515</name>
</gene>
<organism evidence="2 3">
    <name type="scientific">Fusarium poae</name>
    <dbReference type="NCBI Taxonomy" id="36050"/>
    <lineage>
        <taxon>Eukaryota</taxon>
        <taxon>Fungi</taxon>
        <taxon>Dikarya</taxon>
        <taxon>Ascomycota</taxon>
        <taxon>Pezizomycotina</taxon>
        <taxon>Sordariomycetes</taxon>
        <taxon>Hypocreomycetidae</taxon>
        <taxon>Hypocreales</taxon>
        <taxon>Nectriaceae</taxon>
        <taxon>Fusarium</taxon>
    </lineage>
</organism>
<feature type="compositionally biased region" description="Basic residues" evidence="1">
    <location>
        <begin position="70"/>
        <end position="85"/>
    </location>
</feature>
<reference evidence="2 3" key="1">
    <citation type="submission" date="2016-06" db="EMBL/GenBank/DDBJ databases">
        <title>Living apart together: crosstalk between the core and supernumerary genomes in a fungal plant pathogen.</title>
        <authorList>
            <person name="Vanheule A."/>
            <person name="Audenaert K."/>
            <person name="Warris S."/>
            <person name="Van De Geest H."/>
            <person name="Schijlen E."/>
            <person name="Hofte M."/>
            <person name="De Saeger S."/>
            <person name="Haesaert G."/>
            <person name="Waalwijk C."/>
            <person name="Van Der Lee T."/>
        </authorList>
    </citation>
    <scope>NUCLEOTIDE SEQUENCE [LARGE SCALE GENOMIC DNA]</scope>
    <source>
        <strain evidence="2 3">2516</strain>
    </source>
</reference>
<feature type="compositionally biased region" description="Polar residues" evidence="1">
    <location>
        <begin position="615"/>
        <end position="624"/>
    </location>
</feature>
<feature type="compositionally biased region" description="Low complexity" evidence="1">
    <location>
        <begin position="1191"/>
        <end position="1201"/>
    </location>
</feature>
<accession>A0A1B8AWS3</accession>
<feature type="compositionally biased region" description="Polar residues" evidence="1">
    <location>
        <begin position="1132"/>
        <end position="1141"/>
    </location>
</feature>
<feature type="compositionally biased region" description="Low complexity" evidence="1">
    <location>
        <begin position="1258"/>
        <end position="1270"/>
    </location>
</feature>
<feature type="region of interest" description="Disordered" evidence="1">
    <location>
        <begin position="206"/>
        <end position="245"/>
    </location>
</feature>
<feature type="compositionally biased region" description="Polar residues" evidence="1">
    <location>
        <begin position="936"/>
        <end position="950"/>
    </location>
</feature>
<feature type="compositionally biased region" description="Polar residues" evidence="1">
    <location>
        <begin position="419"/>
        <end position="429"/>
    </location>
</feature>
<feature type="compositionally biased region" description="Low complexity" evidence="1">
    <location>
        <begin position="1380"/>
        <end position="1393"/>
    </location>
</feature>
<proteinExistence type="predicted"/>
<feature type="region of interest" description="Disordered" evidence="1">
    <location>
        <begin position="457"/>
        <end position="697"/>
    </location>
</feature>
<sequence>MNSTGTNIDDVEILDLTADTDDESNQPLLPPIPVTNSDSNSNSNSNSLPRRYRQGGATFTANPQGCFERTRKRRRSDHLRNGRKQARLESTRKSIHYDAVYQNQRAVKKHIIVRRPTDLSQHAKYYIIRCEEHDIGFDDNPLQDALKHLRAKHGILTASHDTVIDRLGIEVVECDDQKLEQNNAITRKALENGNNALGRHSIRVKDDSGRSELPLPKRICPEFPTPKQNRNQRPTLPRQRHSQHENEDISLNLVPGNVYIIWWFETKQWFAGLLMPPHNLESVGIHKPLETLAIFKTLPACYQYDTSSKSLSWAEGYEEGGPKFSERYYPFIFFEGFKFPEKCHQAWIQIDKILPWDDDKAAYIVQKDQAIRFVRKQREQRKLGRRRTEAESEKQDSMDGACRDSDRDENSDVYEFGPSSPSAEPSTDEQAVPETNIATPDTINEPEVAADLKQISKRTAVHPARNTEPLEQSDESDLEMIDAHDDMEDSPAPESSGTTAPLPEFSAQQERARKGQNVDPEQITQTPDSPIQFDDEMDLGSIGDMAEPEQEKDDTLEGSPVITTAGEVLHTEEDKAQKDTLMTEPRSDHSTTKEPSGTIVEVRDDLTEEMPPADTTGTDIQSITESEDDAASQQPKLATQSDVSYWTESNEKTQSTSARQDDRNRWTTEDMRRIIDGTSSERGTVERASSEIQSTTETTPVQQLAVVKGSASAQLPIPDIDLDSLLQEGESLELHMSQSERAAQQPAYCQPSPTSSDDNSLAHEIFNVLISEDLQPSIPTSLPRMNHSNNDTFRPRVPFAGLGGRYPASSPRTSEEHSQPSPYAQMGEPASVHSRPVSKGSDVRQSSYETTGTPASAMRRLSAISNAKRRCSNSEMGHSAPVPATPLTEDDNIPQVTESTTEGSKHESNLQYSTDGSMDEITSAQPRLSSQEHKQQSPATETSIRQNPVTSHHETCPTAETAPVQMPFRSAATHQTPSENPGDCLQQVIMPPIESHVEVSQSTIMPFGIQATAPPQQSANVSVQGHGATASPDMPPIAELDSSQSISTSDQYERPADSSSHQPPITDRQSNSVTESYHLSQSPSAAQQLASAAQQSAREVLRFLEAAESPFRQPGYDAQLPPPGGNLGPDASSPQLGQQGHSAIFKTPTVGNSHAFQEAMPSPRQPNMQSPQVSHSNTAALQAIPSPNPSNPSISRSSSLSQGYTLPPPKPLPSTYELAGEAPRAVSNTQDLGAHPSPHQPTRELPRSHAMTYGQPRPYTAASSPHTTTSLPPPGTLAQGLPSLQVNASPRLQVMEISPPNSTVHESRAPTSPRQYAMRVSQPGSTVHRAPVNTASSPRIPLVGISRPGSFVQGQPLSASASPQLTAREVSQSSSGTLWQRTQPSMSSPQQTSIAMSQSAPPAREHIHQPPLRPSPRLPALQPVSTAPLSPTVVPPHFAGANIPHPLTAQGQTSLAISSRSGPPTEPCKPGSREHNSDPSNGPLPPPHLRRGNYVPATATQQSHSSSSQTHFDYNTQSHRHSHTASQLYSYGNSTKPPNSTPRSHAPAYQVPVQPPNPVLHPAPLHTYLPQHIAKALIERTGVRKGNDLQPGDFLNSMNMYQCPFCRAGMPEQAVFVQHLQRLCPYAQKLDQAGKETGIRR</sequence>